<protein>
    <recommendedName>
        <fullName evidence="6">Phosphoribosylglycinamide formyltransferase</fullName>
        <ecNumber evidence="6">2.1.2.2</ecNumber>
    </recommendedName>
    <alternativeName>
        <fullName evidence="6">5'-phosphoribosylglycinamide transformylase</fullName>
    </alternativeName>
    <alternativeName>
        <fullName evidence="6">GAR transformylase</fullName>
        <shortName evidence="6">GART</shortName>
    </alternativeName>
</protein>
<comment type="catalytic activity">
    <reaction evidence="5 6">
        <text>N(1)-(5-phospho-beta-D-ribosyl)glycinamide + (6R)-10-formyltetrahydrofolate = N(2)-formyl-N(1)-(5-phospho-beta-D-ribosyl)glycinamide + (6S)-5,6,7,8-tetrahydrofolate + H(+)</text>
        <dbReference type="Rhea" id="RHEA:15053"/>
        <dbReference type="ChEBI" id="CHEBI:15378"/>
        <dbReference type="ChEBI" id="CHEBI:57453"/>
        <dbReference type="ChEBI" id="CHEBI:143788"/>
        <dbReference type="ChEBI" id="CHEBI:147286"/>
        <dbReference type="ChEBI" id="CHEBI:195366"/>
        <dbReference type="EC" id="2.1.2.2"/>
    </reaction>
</comment>
<feature type="active site" description="Proton donor" evidence="6">
    <location>
        <position position="103"/>
    </location>
</feature>
<dbReference type="SUPFAM" id="SSF53328">
    <property type="entry name" value="Formyltransferase"/>
    <property type="match status" value="1"/>
</dbReference>
<evidence type="ECO:0000256" key="4">
    <source>
        <dbReference type="ARBA" id="ARBA00038440"/>
    </source>
</evidence>
<evidence type="ECO:0000256" key="5">
    <source>
        <dbReference type="ARBA" id="ARBA00047664"/>
    </source>
</evidence>
<keyword evidence="3 6" id="KW-0658">Purine biosynthesis</keyword>
<sequence length="189" mass="20851">MKNIVIFASGNGSNASSIHQYFQQSGRVRIAAIFCNNPQAGVLSRAHDLGIPTEVFSKVEFSEPSFVERVRSYQPDLLVLAGFLLQVPEYLVHAFPNQIINIHPALLPKYGGKGMYGMHVHRAVFEAKEPETGISVHFVNEHYDEGALIFQAKTTIAHCQSPEEIAAAVQALEHQHFAAVIDNLLTADE</sequence>
<evidence type="ECO:0000259" key="7">
    <source>
        <dbReference type="Pfam" id="PF00551"/>
    </source>
</evidence>
<dbReference type="RefSeq" id="WP_094487276.1">
    <property type="nucleotide sequence ID" value="NZ_NOXX01000220.1"/>
</dbReference>
<evidence type="ECO:0000256" key="6">
    <source>
        <dbReference type="HAMAP-Rule" id="MF_01930"/>
    </source>
</evidence>
<dbReference type="GO" id="GO:0004644">
    <property type="term" value="F:phosphoribosylglycinamide formyltransferase activity"/>
    <property type="evidence" value="ECO:0007669"/>
    <property type="project" value="UniProtKB-UniRule"/>
</dbReference>
<comment type="caution">
    <text evidence="6">Lacks conserved residue(s) required for the propagation of feature annotation.</text>
</comment>
<accession>A0A255ZGW9</accession>
<dbReference type="OrthoDB" id="9806170at2"/>
<dbReference type="InterPro" id="IPR036477">
    <property type="entry name" value="Formyl_transf_N_sf"/>
</dbReference>
<dbReference type="UniPathway" id="UPA00074">
    <property type="reaction ID" value="UER00126"/>
</dbReference>
<evidence type="ECO:0000256" key="1">
    <source>
        <dbReference type="ARBA" id="ARBA00005054"/>
    </source>
</evidence>
<dbReference type="EC" id="2.1.2.2" evidence="6"/>
<comment type="function">
    <text evidence="6">Catalyzes the transfer of a formyl group from 10-formyltetrahydrofolate to 5-phospho-ribosyl-glycinamide (GAR), producing 5-phospho-ribosyl-N-formylglycinamide (FGAR) and tetrahydrofolate.</text>
</comment>
<organism evidence="8 9">
    <name type="scientific">Flavobacterium aurantiibacter</name>
    <dbReference type="NCBI Taxonomy" id="2023067"/>
    <lineage>
        <taxon>Bacteria</taxon>
        <taxon>Pseudomonadati</taxon>
        <taxon>Bacteroidota</taxon>
        <taxon>Flavobacteriia</taxon>
        <taxon>Flavobacteriales</taxon>
        <taxon>Flavobacteriaceae</taxon>
        <taxon>Flavobacterium</taxon>
    </lineage>
</organism>
<keyword evidence="9" id="KW-1185">Reference proteome</keyword>
<evidence type="ECO:0000256" key="3">
    <source>
        <dbReference type="ARBA" id="ARBA00022755"/>
    </source>
</evidence>
<dbReference type="GO" id="GO:0006189">
    <property type="term" value="P:'de novo' IMP biosynthetic process"/>
    <property type="evidence" value="ECO:0007669"/>
    <property type="project" value="UniProtKB-UniRule"/>
</dbReference>
<dbReference type="Gene3D" id="3.40.50.170">
    <property type="entry name" value="Formyl transferase, N-terminal domain"/>
    <property type="match status" value="1"/>
</dbReference>
<dbReference type="InterPro" id="IPR004607">
    <property type="entry name" value="GART"/>
</dbReference>
<feature type="site" description="Raises pKa of active site His" evidence="6">
    <location>
        <position position="144"/>
    </location>
</feature>
<dbReference type="Pfam" id="PF00551">
    <property type="entry name" value="Formyl_trans_N"/>
    <property type="match status" value="1"/>
</dbReference>
<dbReference type="CDD" id="cd08645">
    <property type="entry name" value="FMT_core_GART"/>
    <property type="match status" value="1"/>
</dbReference>
<evidence type="ECO:0000313" key="9">
    <source>
        <dbReference type="Proteomes" id="UP000216035"/>
    </source>
</evidence>
<dbReference type="PANTHER" id="PTHR43369">
    <property type="entry name" value="PHOSPHORIBOSYLGLYCINAMIDE FORMYLTRANSFERASE"/>
    <property type="match status" value="1"/>
</dbReference>
<feature type="domain" description="Formyl transferase N-terminal" evidence="7">
    <location>
        <begin position="2"/>
        <end position="181"/>
    </location>
</feature>
<reference evidence="8 9" key="1">
    <citation type="submission" date="2017-07" db="EMBL/GenBank/DDBJ databases">
        <title>Flavobacterium cyanobacteriorum sp. nov., isolated from cyanobacterial aggregates in a eutrophic lake.</title>
        <authorList>
            <person name="Cai H."/>
        </authorList>
    </citation>
    <scope>NUCLEOTIDE SEQUENCE [LARGE SCALE GENOMIC DNA]</scope>
    <source>
        <strain evidence="8 9">TH167</strain>
    </source>
</reference>
<dbReference type="PROSITE" id="PS00373">
    <property type="entry name" value="GART"/>
    <property type="match status" value="1"/>
</dbReference>
<comment type="caution">
    <text evidence="8">The sequence shown here is derived from an EMBL/GenBank/DDBJ whole genome shotgun (WGS) entry which is preliminary data.</text>
</comment>
<evidence type="ECO:0000313" key="8">
    <source>
        <dbReference type="EMBL" id="OYQ40681.1"/>
    </source>
</evidence>
<feature type="binding site" evidence="6">
    <location>
        <position position="101"/>
    </location>
    <ligand>
        <name>(6R)-10-formyltetrahydrofolate</name>
        <dbReference type="ChEBI" id="CHEBI:195366"/>
    </ligand>
</feature>
<dbReference type="EMBL" id="NOXX01000220">
    <property type="protein sequence ID" value="OYQ40681.1"/>
    <property type="molecule type" value="Genomic_DNA"/>
</dbReference>
<dbReference type="HAMAP" id="MF_01930">
    <property type="entry name" value="PurN"/>
    <property type="match status" value="1"/>
</dbReference>
<dbReference type="InterPro" id="IPR001555">
    <property type="entry name" value="GART_AS"/>
</dbReference>
<comment type="pathway">
    <text evidence="1 6">Purine metabolism; IMP biosynthesis via de novo pathway; N(2)-formyl-N(1)-(5-phospho-D-ribosyl)glycinamide from N(1)-(5-phospho-D-ribosyl)glycinamide (10-formyl THF route): step 1/1.</text>
</comment>
<proteinExistence type="inferred from homology"/>
<evidence type="ECO:0000256" key="2">
    <source>
        <dbReference type="ARBA" id="ARBA00022679"/>
    </source>
</evidence>
<dbReference type="AlphaFoldDB" id="A0A255ZGW9"/>
<dbReference type="GO" id="GO:0005829">
    <property type="term" value="C:cytosol"/>
    <property type="evidence" value="ECO:0007669"/>
    <property type="project" value="TreeGrafter"/>
</dbReference>
<feature type="binding site" evidence="6">
    <location>
        <begin position="12"/>
        <end position="14"/>
    </location>
    <ligand>
        <name>N(1)-(5-phospho-beta-D-ribosyl)glycinamide</name>
        <dbReference type="ChEBI" id="CHEBI:143788"/>
    </ligand>
</feature>
<dbReference type="PANTHER" id="PTHR43369:SF2">
    <property type="entry name" value="PHOSPHORIBOSYLGLYCINAMIDE FORMYLTRANSFERASE"/>
    <property type="match status" value="1"/>
</dbReference>
<keyword evidence="2 6" id="KW-0808">Transferase</keyword>
<comment type="similarity">
    <text evidence="4 6">Belongs to the GART family.</text>
</comment>
<gene>
    <name evidence="6" type="primary">purN</name>
    <name evidence="8" type="ORF">CHX27_13465</name>
</gene>
<dbReference type="InterPro" id="IPR002376">
    <property type="entry name" value="Formyl_transf_N"/>
</dbReference>
<name>A0A255ZGW9_9FLAO</name>
<dbReference type="Proteomes" id="UP000216035">
    <property type="component" value="Unassembled WGS sequence"/>
</dbReference>